<dbReference type="EMBL" id="FNGO01000010">
    <property type="protein sequence ID" value="SDL83681.1"/>
    <property type="molecule type" value="Genomic_DNA"/>
</dbReference>
<dbReference type="Proteomes" id="UP000199476">
    <property type="component" value="Unassembled WGS sequence"/>
</dbReference>
<dbReference type="HAMAP" id="MF_01365_B">
    <property type="entry name" value="Ribosomal_uL6_B"/>
    <property type="match status" value="1"/>
</dbReference>
<dbReference type="STRING" id="321763.SAMN04488692_11018"/>
<dbReference type="FunFam" id="3.90.930.12:FF:000002">
    <property type="entry name" value="50S ribosomal protein L6"/>
    <property type="match status" value="1"/>
</dbReference>
<proteinExistence type="inferred from homology"/>
<evidence type="ECO:0000313" key="11">
    <source>
        <dbReference type="Proteomes" id="UP000199476"/>
    </source>
</evidence>
<feature type="domain" description="Large ribosomal subunit protein uL6 alpha-beta" evidence="9">
    <location>
        <begin position="91"/>
        <end position="164"/>
    </location>
</feature>
<dbReference type="GO" id="GO:0003735">
    <property type="term" value="F:structural constituent of ribosome"/>
    <property type="evidence" value="ECO:0007669"/>
    <property type="project" value="UniProtKB-UniRule"/>
</dbReference>
<organism evidence="10 11">
    <name type="scientific">Halarsenatibacter silvermanii</name>
    <dbReference type="NCBI Taxonomy" id="321763"/>
    <lineage>
        <taxon>Bacteria</taxon>
        <taxon>Bacillati</taxon>
        <taxon>Bacillota</taxon>
        <taxon>Clostridia</taxon>
        <taxon>Halanaerobiales</taxon>
        <taxon>Halarsenatibacteraceae</taxon>
        <taxon>Halarsenatibacter</taxon>
    </lineage>
</organism>
<keyword evidence="5 6" id="KW-0687">Ribonucleoprotein</keyword>
<dbReference type="PANTHER" id="PTHR11655:SF14">
    <property type="entry name" value="LARGE RIBOSOMAL SUBUNIT PROTEIN UL6M"/>
    <property type="match status" value="1"/>
</dbReference>
<evidence type="ECO:0000256" key="8">
    <source>
        <dbReference type="RuleBase" id="RU003870"/>
    </source>
</evidence>
<name>A0A1G9NBI2_9FIRM</name>
<reference evidence="10 11" key="1">
    <citation type="submission" date="2016-10" db="EMBL/GenBank/DDBJ databases">
        <authorList>
            <person name="de Groot N.N."/>
        </authorList>
    </citation>
    <scope>NUCLEOTIDE SEQUENCE [LARGE SCALE GENOMIC DNA]</scope>
    <source>
        <strain evidence="10 11">SLAS-1</strain>
    </source>
</reference>
<evidence type="ECO:0000256" key="1">
    <source>
        <dbReference type="ARBA" id="ARBA00009356"/>
    </source>
</evidence>
<protein>
    <recommendedName>
        <fullName evidence="6">Large ribosomal subunit protein uL6</fullName>
    </recommendedName>
</protein>
<dbReference type="GO" id="GO:0002181">
    <property type="term" value="P:cytoplasmic translation"/>
    <property type="evidence" value="ECO:0007669"/>
    <property type="project" value="TreeGrafter"/>
</dbReference>
<evidence type="ECO:0000256" key="6">
    <source>
        <dbReference type="HAMAP-Rule" id="MF_01365"/>
    </source>
</evidence>
<evidence type="ECO:0000313" key="10">
    <source>
        <dbReference type="EMBL" id="SDL83681.1"/>
    </source>
</evidence>
<dbReference type="PIRSF" id="PIRSF002162">
    <property type="entry name" value="Ribosomal_L6"/>
    <property type="match status" value="1"/>
</dbReference>
<evidence type="ECO:0000256" key="2">
    <source>
        <dbReference type="ARBA" id="ARBA00022730"/>
    </source>
</evidence>
<dbReference type="NCBIfam" id="TIGR03654">
    <property type="entry name" value="L6_bact"/>
    <property type="match status" value="1"/>
</dbReference>
<dbReference type="PROSITE" id="PS00525">
    <property type="entry name" value="RIBOSOMAL_L6_1"/>
    <property type="match status" value="1"/>
</dbReference>
<dbReference type="RefSeq" id="WP_089759930.1">
    <property type="nucleotide sequence ID" value="NZ_FNGO01000010.1"/>
</dbReference>
<dbReference type="InterPro" id="IPR000702">
    <property type="entry name" value="Ribosomal_uL6-like"/>
</dbReference>
<dbReference type="AlphaFoldDB" id="A0A1G9NBI2"/>
<dbReference type="GO" id="GO:0022625">
    <property type="term" value="C:cytosolic large ribosomal subunit"/>
    <property type="evidence" value="ECO:0007669"/>
    <property type="project" value="UniProtKB-UniRule"/>
</dbReference>
<dbReference type="SUPFAM" id="SSF56053">
    <property type="entry name" value="Ribosomal protein L6"/>
    <property type="match status" value="2"/>
</dbReference>
<evidence type="ECO:0000259" key="9">
    <source>
        <dbReference type="Pfam" id="PF00347"/>
    </source>
</evidence>
<comment type="similarity">
    <text evidence="1 6 7">Belongs to the universal ribosomal protein uL6 family.</text>
</comment>
<keyword evidence="3 6" id="KW-0694">RNA-binding</keyword>
<keyword evidence="2 6" id="KW-0699">rRNA-binding</keyword>
<dbReference type="GO" id="GO:0019843">
    <property type="term" value="F:rRNA binding"/>
    <property type="evidence" value="ECO:0007669"/>
    <property type="project" value="UniProtKB-UniRule"/>
</dbReference>
<feature type="domain" description="Large ribosomal subunit protein uL6 alpha-beta" evidence="9">
    <location>
        <begin position="12"/>
        <end position="82"/>
    </location>
</feature>
<dbReference type="InterPro" id="IPR036789">
    <property type="entry name" value="Ribosomal_uL6-like_a/b-dom_sf"/>
</dbReference>
<keyword evidence="11" id="KW-1185">Reference proteome</keyword>
<dbReference type="InterPro" id="IPR002358">
    <property type="entry name" value="Ribosomal_uL6_CS"/>
</dbReference>
<dbReference type="PRINTS" id="PR00059">
    <property type="entry name" value="RIBOSOMALL6"/>
</dbReference>
<comment type="subunit">
    <text evidence="6">Part of the 50S ribosomal subunit.</text>
</comment>
<gene>
    <name evidence="6" type="primary">rplF</name>
    <name evidence="10" type="ORF">SAMN04488692_11018</name>
</gene>
<dbReference type="PANTHER" id="PTHR11655">
    <property type="entry name" value="60S/50S RIBOSOMAL PROTEIN L6/L9"/>
    <property type="match status" value="1"/>
</dbReference>
<dbReference type="OrthoDB" id="9805007at2"/>
<evidence type="ECO:0000256" key="7">
    <source>
        <dbReference type="RuleBase" id="RU003869"/>
    </source>
</evidence>
<dbReference type="InterPro" id="IPR019906">
    <property type="entry name" value="Ribosomal_uL6_bac-type"/>
</dbReference>
<evidence type="ECO:0000256" key="4">
    <source>
        <dbReference type="ARBA" id="ARBA00022980"/>
    </source>
</evidence>
<accession>A0A1G9NBI2</accession>
<dbReference type="FunFam" id="3.90.930.12:FF:000001">
    <property type="entry name" value="50S ribosomal protein L6"/>
    <property type="match status" value="1"/>
</dbReference>
<dbReference type="Pfam" id="PF00347">
    <property type="entry name" value="Ribosomal_L6"/>
    <property type="match status" value="2"/>
</dbReference>
<evidence type="ECO:0000256" key="3">
    <source>
        <dbReference type="ARBA" id="ARBA00022884"/>
    </source>
</evidence>
<dbReference type="InterPro" id="IPR020040">
    <property type="entry name" value="Ribosomal_uL6_a/b-dom"/>
</dbReference>
<evidence type="ECO:0000256" key="5">
    <source>
        <dbReference type="ARBA" id="ARBA00023274"/>
    </source>
</evidence>
<sequence>MSRIGKQPVELPDKVDVNLDEKEITVSGPMGDMCKEIHESLTLEVEEDQLKVKMKEDNKETRALQGMMRSIIDSMIEGVTEGFTRELEMKGVGYSASLQGNSIKLEVGYSHPVFIDAPGNIEFEIENGTDIKVKGTDKQLVGDVAARIRSVREPEPYKGKGIRYKGENIRRKEGKTAAATTE</sequence>
<comment type="function">
    <text evidence="6 8">This protein binds to the 23S rRNA, and is important in its secondary structure. It is located near the subunit interface in the base of the L7/L12 stalk, and near the tRNA binding site of the peptidyltransferase center.</text>
</comment>
<keyword evidence="4 6" id="KW-0689">Ribosomal protein</keyword>
<dbReference type="Gene3D" id="3.90.930.12">
    <property type="entry name" value="Ribosomal protein L6, alpha-beta domain"/>
    <property type="match status" value="2"/>
</dbReference>